<evidence type="ECO:0000313" key="9">
    <source>
        <dbReference type="EMBL" id="ABX08223.1"/>
    </source>
</evidence>
<comment type="similarity">
    <text evidence="2">Belongs to the DoxX family.</text>
</comment>
<sequence>MSESGNYKSQEPGSSRDLPSINQPQKVEVVVASPSAEGEVNILGELAIFVLRVAFSLFMIHHGLEKLQDPEGFAEFVVGKYFGFLPGDPIIWTFAAGITQVLCPLGLAIGVFARLSALGLLSTMVFAIYFHLIDTGFEGFPLAVVNDHNYAFELSSIYAAISLYFLCSGPGRLSAFRKKNKVTYYPKGAK</sequence>
<evidence type="ECO:0000256" key="3">
    <source>
        <dbReference type="ARBA" id="ARBA00022475"/>
    </source>
</evidence>
<keyword evidence="5 8" id="KW-1133">Transmembrane helix</keyword>
<keyword evidence="10" id="KW-1185">Reference proteome</keyword>
<dbReference type="HOGENOM" id="CLU_058421_6_0_3"/>
<organism evidence="9 10">
    <name type="scientific">Prochlorococcus marinus (strain MIT 9211)</name>
    <dbReference type="NCBI Taxonomy" id="93059"/>
    <lineage>
        <taxon>Bacteria</taxon>
        <taxon>Bacillati</taxon>
        <taxon>Cyanobacteriota</taxon>
        <taxon>Cyanophyceae</taxon>
        <taxon>Synechococcales</taxon>
        <taxon>Prochlorococcaceae</taxon>
        <taxon>Prochlorococcus</taxon>
    </lineage>
</organism>
<feature type="region of interest" description="Disordered" evidence="7">
    <location>
        <begin position="1"/>
        <end position="20"/>
    </location>
</feature>
<evidence type="ECO:0000256" key="1">
    <source>
        <dbReference type="ARBA" id="ARBA00004651"/>
    </source>
</evidence>
<evidence type="ECO:0000256" key="8">
    <source>
        <dbReference type="SAM" id="Phobius"/>
    </source>
</evidence>
<evidence type="ECO:0000313" key="10">
    <source>
        <dbReference type="Proteomes" id="UP000000788"/>
    </source>
</evidence>
<feature type="transmembrane region" description="Helical" evidence="8">
    <location>
        <begin position="90"/>
        <end position="111"/>
    </location>
</feature>
<dbReference type="PANTHER" id="PTHR33452:SF1">
    <property type="entry name" value="INNER MEMBRANE PROTEIN YPHA-RELATED"/>
    <property type="match status" value="1"/>
</dbReference>
<dbReference type="EMBL" id="CP000878">
    <property type="protein sequence ID" value="ABX08223.1"/>
    <property type="molecule type" value="Genomic_DNA"/>
</dbReference>
<dbReference type="PANTHER" id="PTHR33452">
    <property type="entry name" value="OXIDOREDUCTASE CATD-RELATED"/>
    <property type="match status" value="1"/>
</dbReference>
<dbReference type="AlphaFoldDB" id="A9BDN7"/>
<evidence type="ECO:0000256" key="5">
    <source>
        <dbReference type="ARBA" id="ARBA00022989"/>
    </source>
</evidence>
<keyword evidence="3" id="KW-1003">Cell membrane</keyword>
<dbReference type="RefSeq" id="WP_012194848.1">
    <property type="nucleotide sequence ID" value="NC_009976.1"/>
</dbReference>
<dbReference type="OrthoDB" id="539287at2"/>
<dbReference type="GO" id="GO:0005886">
    <property type="term" value="C:plasma membrane"/>
    <property type="evidence" value="ECO:0007669"/>
    <property type="project" value="UniProtKB-SubCell"/>
</dbReference>
<feature type="transmembrane region" description="Helical" evidence="8">
    <location>
        <begin position="157"/>
        <end position="175"/>
    </location>
</feature>
<dbReference type="eggNOG" id="COG2259">
    <property type="taxonomic scope" value="Bacteria"/>
</dbReference>
<accession>A9BDN7</accession>
<dbReference type="STRING" id="93059.P9211_02921"/>
<dbReference type="Pfam" id="PF07681">
    <property type="entry name" value="DoxX"/>
    <property type="match status" value="1"/>
</dbReference>
<feature type="compositionally biased region" description="Polar residues" evidence="7">
    <location>
        <begin position="1"/>
        <end position="13"/>
    </location>
</feature>
<evidence type="ECO:0000256" key="2">
    <source>
        <dbReference type="ARBA" id="ARBA00006679"/>
    </source>
</evidence>
<evidence type="ECO:0000256" key="6">
    <source>
        <dbReference type="ARBA" id="ARBA00023136"/>
    </source>
</evidence>
<dbReference type="InterPro" id="IPR051907">
    <property type="entry name" value="DoxX-like_oxidoreductase"/>
</dbReference>
<comment type="subcellular location">
    <subcellularLocation>
        <location evidence="1">Cell membrane</location>
        <topology evidence="1">Multi-pass membrane protein</topology>
    </subcellularLocation>
</comment>
<gene>
    <name evidence="9" type="ordered locus">P9211_02921</name>
</gene>
<keyword evidence="6 8" id="KW-0472">Membrane</keyword>
<feature type="transmembrane region" description="Helical" evidence="8">
    <location>
        <begin position="118"/>
        <end position="137"/>
    </location>
</feature>
<feature type="transmembrane region" description="Helical" evidence="8">
    <location>
        <begin position="42"/>
        <end position="60"/>
    </location>
</feature>
<dbReference type="InterPro" id="IPR032808">
    <property type="entry name" value="DoxX"/>
</dbReference>
<evidence type="ECO:0000256" key="4">
    <source>
        <dbReference type="ARBA" id="ARBA00022692"/>
    </source>
</evidence>
<dbReference type="KEGG" id="pmj:P9211_02921"/>
<reference evidence="9 10" key="1">
    <citation type="journal article" date="2007" name="PLoS Genet.">
        <title>Patterns and implications of gene gain and loss in the evolution of Prochlorococcus.</title>
        <authorList>
            <person name="Kettler G.C."/>
            <person name="Martiny A.C."/>
            <person name="Huang K."/>
            <person name="Zucker J."/>
            <person name="Coleman M.L."/>
            <person name="Rodrigue S."/>
            <person name="Chen F."/>
            <person name="Lapidus A."/>
            <person name="Ferriera S."/>
            <person name="Johnson J."/>
            <person name="Steglich C."/>
            <person name="Church G.M."/>
            <person name="Richardson P."/>
            <person name="Chisholm S.W."/>
        </authorList>
    </citation>
    <scope>NUCLEOTIDE SEQUENCE [LARGE SCALE GENOMIC DNA]</scope>
    <source>
        <strain evidence="10">MIT 9211</strain>
    </source>
</reference>
<protein>
    <submittedName>
        <fullName evidence="9">Predicted membrane protein</fullName>
    </submittedName>
</protein>
<evidence type="ECO:0000256" key="7">
    <source>
        <dbReference type="SAM" id="MobiDB-lite"/>
    </source>
</evidence>
<keyword evidence="4 8" id="KW-0812">Transmembrane</keyword>
<name>A9BDN7_PROM4</name>
<dbReference type="Proteomes" id="UP000000788">
    <property type="component" value="Chromosome"/>
</dbReference>
<proteinExistence type="inferred from homology"/>